<evidence type="ECO:0000256" key="2">
    <source>
        <dbReference type="ARBA" id="ARBA00023008"/>
    </source>
</evidence>
<name>A0AAN6XRY4_9PEZI</name>
<evidence type="ECO:0000256" key="1">
    <source>
        <dbReference type="ARBA" id="ARBA00010609"/>
    </source>
</evidence>
<dbReference type="PANTHER" id="PTHR48267">
    <property type="entry name" value="CUPREDOXIN SUPERFAMILY PROTEIN"/>
    <property type="match status" value="1"/>
</dbReference>
<accession>A0AAN6XRY4</accession>
<dbReference type="InterPro" id="IPR008972">
    <property type="entry name" value="Cupredoxin"/>
</dbReference>
<feature type="region of interest" description="Disordered" evidence="3">
    <location>
        <begin position="616"/>
        <end position="701"/>
    </location>
</feature>
<dbReference type="InterPro" id="IPR011707">
    <property type="entry name" value="Cu-oxidase-like_N"/>
</dbReference>
<reference evidence="7" key="1">
    <citation type="journal article" date="2023" name="Mol. Phylogenet. Evol.">
        <title>Genome-scale phylogeny and comparative genomics of the fungal order Sordariales.</title>
        <authorList>
            <person name="Hensen N."/>
            <person name="Bonometti L."/>
            <person name="Westerberg I."/>
            <person name="Brannstrom I.O."/>
            <person name="Guillou S."/>
            <person name="Cros-Aarteil S."/>
            <person name="Calhoun S."/>
            <person name="Haridas S."/>
            <person name="Kuo A."/>
            <person name="Mondo S."/>
            <person name="Pangilinan J."/>
            <person name="Riley R."/>
            <person name="LaButti K."/>
            <person name="Andreopoulos B."/>
            <person name="Lipzen A."/>
            <person name="Chen C."/>
            <person name="Yan M."/>
            <person name="Daum C."/>
            <person name="Ng V."/>
            <person name="Clum A."/>
            <person name="Steindorff A."/>
            <person name="Ohm R.A."/>
            <person name="Martin F."/>
            <person name="Silar P."/>
            <person name="Natvig D.O."/>
            <person name="Lalanne C."/>
            <person name="Gautier V."/>
            <person name="Ament-Velasquez S.L."/>
            <person name="Kruys A."/>
            <person name="Hutchinson M.I."/>
            <person name="Powell A.J."/>
            <person name="Barry K."/>
            <person name="Miller A.N."/>
            <person name="Grigoriev I.V."/>
            <person name="Debuchy R."/>
            <person name="Gladieux P."/>
            <person name="Hiltunen Thoren M."/>
            <person name="Johannesson H."/>
        </authorList>
    </citation>
    <scope>NUCLEOTIDE SEQUENCE</scope>
    <source>
        <strain evidence="7">CBS 315.58</strain>
    </source>
</reference>
<dbReference type="CDD" id="cd13866">
    <property type="entry name" value="CuRO_2_BOD"/>
    <property type="match status" value="1"/>
</dbReference>
<organism evidence="7 8">
    <name type="scientific">Triangularia verruculosa</name>
    <dbReference type="NCBI Taxonomy" id="2587418"/>
    <lineage>
        <taxon>Eukaryota</taxon>
        <taxon>Fungi</taxon>
        <taxon>Dikarya</taxon>
        <taxon>Ascomycota</taxon>
        <taxon>Pezizomycotina</taxon>
        <taxon>Sordariomycetes</taxon>
        <taxon>Sordariomycetidae</taxon>
        <taxon>Sordariales</taxon>
        <taxon>Podosporaceae</taxon>
        <taxon>Triangularia</taxon>
    </lineage>
</organism>
<dbReference type="InterPro" id="IPR045087">
    <property type="entry name" value="Cu-oxidase_fam"/>
</dbReference>
<keyword evidence="4" id="KW-0732">Signal</keyword>
<evidence type="ECO:0000256" key="3">
    <source>
        <dbReference type="SAM" id="MobiDB-lite"/>
    </source>
</evidence>
<evidence type="ECO:0000313" key="8">
    <source>
        <dbReference type="Proteomes" id="UP001303160"/>
    </source>
</evidence>
<dbReference type="Pfam" id="PF07732">
    <property type="entry name" value="Cu-oxidase_3"/>
    <property type="match status" value="1"/>
</dbReference>
<dbReference type="SUPFAM" id="SSF49503">
    <property type="entry name" value="Cupredoxins"/>
    <property type="match status" value="2"/>
</dbReference>
<feature type="chain" id="PRO_5042998684" evidence="4">
    <location>
        <begin position="24"/>
        <end position="701"/>
    </location>
</feature>
<feature type="signal peptide" evidence="4">
    <location>
        <begin position="1"/>
        <end position="23"/>
    </location>
</feature>
<protein>
    <submittedName>
        <fullName evidence="7">Bilirubin oxidase</fullName>
    </submittedName>
</protein>
<sequence>MVLFRCLKLMALAAALRYHLAAGHVLHQDDLGSGSGPQTHHLAKRKHPNLSPDYPLMFQVPLPIPPLKQPSRIVKVPTLTNVTSPISNLTHVNSPTVKQVHYYEIEIKPFQYSIYPNLSPANLVGYDGISPGPTVLVPRGTESVVRFVNNAHANSSVHLHGSYSRAPFDGWAEDTTAPGEYKDYYYPNQQAARMMWYHDHAVHITAENAYMGQAGVYLVHDPAEDALNLPSGYGEYDIPLVLAAKQYNADGTLFSTIGERISLWGDVIHVNGQPWPYLSVEPRKYRFRFLNAAVSRSFALYFVKTSNVGGLNAKLPFKVVASDSGLLEKPVQVSYMYISMAERYEVVFDFSSYAGQTIELRNFAKAGGAGVEDDYEDTDKVMRFVVANTTTEPDTSLIPRQLRTVPFPRPKTRRKINQHFKFHRANGQWLINGVGFAEANNRILSNVPRGTVEIWELENTTDGWSHPIHVHLVDFRVIWRRREGRRVEKYESEGLKDVVWLGREETVLVEAHYAPWDGVYMFHCHNLIHEDDDMMAAFNVTALPDFGYNNLSATFLDPMEPKWRAKPFVMTDFQARTGPFSEEAIDDTVRDFVATDAYGHVDEIREDLEQYWRTANEPVRSTSTRSLSTSAQSSSSTRTQSTTTSRLTNTSRSTMTARSTTIKQQSTQILTTRLQPTTRSLSITKSWPSTASRLTMPARLT</sequence>
<keyword evidence="8" id="KW-1185">Reference proteome</keyword>
<dbReference type="GO" id="GO:0005507">
    <property type="term" value="F:copper ion binding"/>
    <property type="evidence" value="ECO:0007669"/>
    <property type="project" value="InterPro"/>
</dbReference>
<dbReference type="Gene3D" id="2.60.40.420">
    <property type="entry name" value="Cupredoxins - blue copper proteins"/>
    <property type="match status" value="3"/>
</dbReference>
<feature type="compositionally biased region" description="Low complexity" evidence="3">
    <location>
        <begin position="620"/>
        <end position="661"/>
    </location>
</feature>
<comment type="caution">
    <text evidence="7">The sequence shown here is derived from an EMBL/GenBank/DDBJ whole genome shotgun (WGS) entry which is preliminary data.</text>
</comment>
<dbReference type="AlphaFoldDB" id="A0AAN6XRY4"/>
<proteinExistence type="inferred from homology"/>
<feature type="compositionally biased region" description="Polar residues" evidence="3">
    <location>
        <begin position="662"/>
        <end position="693"/>
    </location>
</feature>
<dbReference type="PANTHER" id="PTHR48267:SF1">
    <property type="entry name" value="BILIRUBIN OXIDASE"/>
    <property type="match status" value="1"/>
</dbReference>
<dbReference type="EMBL" id="MU863881">
    <property type="protein sequence ID" value="KAK4204631.1"/>
    <property type="molecule type" value="Genomic_DNA"/>
</dbReference>
<feature type="domain" description="Plastocyanin-like" evidence="6">
    <location>
        <begin position="120"/>
        <end position="223"/>
    </location>
</feature>
<evidence type="ECO:0000259" key="5">
    <source>
        <dbReference type="Pfam" id="PF07731"/>
    </source>
</evidence>
<evidence type="ECO:0000256" key="4">
    <source>
        <dbReference type="SAM" id="SignalP"/>
    </source>
</evidence>
<dbReference type="GO" id="GO:0016491">
    <property type="term" value="F:oxidoreductase activity"/>
    <property type="evidence" value="ECO:0007669"/>
    <property type="project" value="InterPro"/>
</dbReference>
<dbReference type="Pfam" id="PF07731">
    <property type="entry name" value="Cu-oxidase_2"/>
    <property type="match status" value="1"/>
</dbReference>
<evidence type="ECO:0000313" key="7">
    <source>
        <dbReference type="EMBL" id="KAK4204631.1"/>
    </source>
</evidence>
<dbReference type="Proteomes" id="UP001303160">
    <property type="component" value="Unassembled WGS sequence"/>
</dbReference>
<keyword evidence="2" id="KW-0186">Copper</keyword>
<dbReference type="CDD" id="cd13889">
    <property type="entry name" value="CuRO_3_BOD"/>
    <property type="match status" value="1"/>
</dbReference>
<dbReference type="InterPro" id="IPR011706">
    <property type="entry name" value="Cu-oxidase_C"/>
</dbReference>
<evidence type="ECO:0000259" key="6">
    <source>
        <dbReference type="Pfam" id="PF07732"/>
    </source>
</evidence>
<comment type="similarity">
    <text evidence="1">Belongs to the multicopper oxidase family.</text>
</comment>
<feature type="domain" description="Plastocyanin-like" evidence="5">
    <location>
        <begin position="416"/>
        <end position="541"/>
    </location>
</feature>
<reference evidence="7" key="2">
    <citation type="submission" date="2023-05" db="EMBL/GenBank/DDBJ databases">
        <authorList>
            <consortium name="Lawrence Berkeley National Laboratory"/>
            <person name="Steindorff A."/>
            <person name="Hensen N."/>
            <person name="Bonometti L."/>
            <person name="Westerberg I."/>
            <person name="Brannstrom I.O."/>
            <person name="Guillou S."/>
            <person name="Cros-Aarteil S."/>
            <person name="Calhoun S."/>
            <person name="Haridas S."/>
            <person name="Kuo A."/>
            <person name="Mondo S."/>
            <person name="Pangilinan J."/>
            <person name="Riley R."/>
            <person name="Labutti K."/>
            <person name="Andreopoulos B."/>
            <person name="Lipzen A."/>
            <person name="Chen C."/>
            <person name="Yanf M."/>
            <person name="Daum C."/>
            <person name="Ng V."/>
            <person name="Clum A."/>
            <person name="Ohm R."/>
            <person name="Martin F."/>
            <person name="Silar P."/>
            <person name="Natvig D."/>
            <person name="Lalanne C."/>
            <person name="Gautier V."/>
            <person name="Ament-Velasquez S.L."/>
            <person name="Kruys A."/>
            <person name="Hutchinson M.I."/>
            <person name="Powell A.J."/>
            <person name="Barry K."/>
            <person name="Miller A.N."/>
            <person name="Grigoriev I.V."/>
            <person name="Debuchy R."/>
            <person name="Gladieux P."/>
            <person name="Thoren M.H."/>
            <person name="Johannesson H."/>
        </authorList>
    </citation>
    <scope>NUCLEOTIDE SEQUENCE</scope>
    <source>
        <strain evidence="7">CBS 315.58</strain>
    </source>
</reference>
<gene>
    <name evidence="7" type="ORF">QBC40DRAFT_331074</name>
</gene>